<dbReference type="InterPro" id="IPR010918">
    <property type="entry name" value="PurM-like_C_dom"/>
</dbReference>
<dbReference type="InterPro" id="IPR036921">
    <property type="entry name" value="PurM-like_N_sf"/>
</dbReference>
<keyword evidence="4" id="KW-0067">ATP-binding</keyword>
<evidence type="ECO:0000259" key="7">
    <source>
        <dbReference type="Pfam" id="PF02769"/>
    </source>
</evidence>
<dbReference type="RefSeq" id="WP_257510951.1">
    <property type="nucleotide sequence ID" value="NZ_JANKHG010000014.1"/>
</dbReference>
<dbReference type="PANTHER" id="PTHR10256:SF0">
    <property type="entry name" value="INACTIVE SELENIDE, WATER DIKINASE-LIKE PROTEIN-RELATED"/>
    <property type="match status" value="1"/>
</dbReference>
<evidence type="ECO:0000256" key="3">
    <source>
        <dbReference type="ARBA" id="ARBA00022777"/>
    </source>
</evidence>
<dbReference type="Proteomes" id="UP001165267">
    <property type="component" value="Unassembled WGS sequence"/>
</dbReference>
<dbReference type="SUPFAM" id="SSF55326">
    <property type="entry name" value="PurM N-terminal domain-like"/>
    <property type="match status" value="1"/>
</dbReference>
<dbReference type="Gene3D" id="3.30.1330.10">
    <property type="entry name" value="PurM-like, N-terminal domain"/>
    <property type="match status" value="1"/>
</dbReference>
<evidence type="ECO:0000256" key="5">
    <source>
        <dbReference type="ARBA" id="ARBA00023266"/>
    </source>
</evidence>
<comment type="caution">
    <text evidence="9">The sequence shown here is derived from an EMBL/GenBank/DDBJ whole genome shotgun (WGS) entry which is preliminary data.</text>
</comment>
<evidence type="ECO:0000259" key="6">
    <source>
        <dbReference type="Pfam" id="PF00586"/>
    </source>
</evidence>
<feature type="domain" description="FAD/NAD(P)-binding" evidence="8">
    <location>
        <begin position="11"/>
        <end position="299"/>
    </location>
</feature>
<dbReference type="SUPFAM" id="SSF51905">
    <property type="entry name" value="FAD/NAD(P)-binding domain"/>
    <property type="match status" value="2"/>
</dbReference>
<organism evidence="9 10">
    <name type="scientific">Limnobacter parvus</name>
    <dbReference type="NCBI Taxonomy" id="2939690"/>
    <lineage>
        <taxon>Bacteria</taxon>
        <taxon>Pseudomonadati</taxon>
        <taxon>Pseudomonadota</taxon>
        <taxon>Betaproteobacteria</taxon>
        <taxon>Burkholderiales</taxon>
        <taxon>Burkholderiaceae</taxon>
        <taxon>Limnobacter</taxon>
    </lineage>
</organism>
<dbReference type="PANTHER" id="PTHR10256">
    <property type="entry name" value="SELENIDE, WATER DIKINASE"/>
    <property type="match status" value="1"/>
</dbReference>
<dbReference type="Pfam" id="PF02769">
    <property type="entry name" value="AIRS_C"/>
    <property type="match status" value="1"/>
</dbReference>
<dbReference type="NCBIfam" id="TIGR03169">
    <property type="entry name" value="Nterm_to_SelD"/>
    <property type="match status" value="1"/>
</dbReference>
<evidence type="ECO:0000256" key="2">
    <source>
        <dbReference type="ARBA" id="ARBA00022741"/>
    </source>
</evidence>
<dbReference type="CDD" id="cd02195">
    <property type="entry name" value="SelD"/>
    <property type="match status" value="1"/>
</dbReference>
<feature type="domain" description="PurM-like C-terminal" evidence="7">
    <location>
        <begin position="579"/>
        <end position="752"/>
    </location>
</feature>
<dbReference type="InterPro" id="IPR004536">
    <property type="entry name" value="SPS/SelD"/>
</dbReference>
<evidence type="ECO:0000313" key="9">
    <source>
        <dbReference type="EMBL" id="MCR2745712.1"/>
    </source>
</evidence>
<evidence type="ECO:0000256" key="1">
    <source>
        <dbReference type="ARBA" id="ARBA00022679"/>
    </source>
</evidence>
<dbReference type="Pfam" id="PF00586">
    <property type="entry name" value="AIRS"/>
    <property type="match status" value="1"/>
</dbReference>
<dbReference type="InterPro" id="IPR036676">
    <property type="entry name" value="PurM-like_C_sf"/>
</dbReference>
<keyword evidence="2" id="KW-0547">Nucleotide-binding</keyword>
<sequence>MQTSDQPILRDIVLVGGGHSHVGVLRMFGMKPWPGVRLTLICTDIHTPYSGMLPGYIAGHYSYDDVHIDLGRLCAFAGARLFKDEVVGIDRANQKVICKNRPPVAYDALSINIGSTPQVQLVPGALENAVPVKPIARFNQRWVSLLERVKTHAGKTTIAVVGGGAGGVELALAMQFRLRNELSAMGRNPDELEFHLFTADADVLPTHNTGVRARFEKVLAERGVVLHRDAEVVQLNGHTLQTKQGEHLHADEIMWVTQAGGAAWLANTDLELDSRGFINVGPTLQTSRDPKIFAAGDIANLTSTPLEKAGVFAVRMGKPLTKNLHLFVQGAELLEYRPQKTWLALISTGDKYAVASKGSLGFAGSWVWQWKDWIDRRFMAKFSEFPDMDPNTKSAAGNSTPNLALTQEESLQAISAIAMRCGGCGAKVGSTVLSRALGNLEPVDREDVLVGLHAPDDAAIVKVPPGKAMVHTVDFFRAFVDDPYIFGKVAANHALGDVFAMGGEAQSATAVVTVPPGLESKVEELLFQMMSGAVEVLNDAGCALVGGHTGEGRELALGFAINGLVDENMDGVMIKGGMRPGDAIVLTKPIGTGTLFAALPQLKTKGRWIDAALESMVKSNRIGAQCLREYGSKACTDLTGFGLLGHLVEMTRPSEVDAELDLSALPLLDGALEMVSAGIVSSLQPANVRLRRAIRNQAEYVNDPRYPLIFDPQTAGGLLATVPGDKADACVAALKKLGYEHTAIIGRILPQGEAIEPIVLKG</sequence>
<dbReference type="EMBL" id="JANKHG010000014">
    <property type="protein sequence ID" value="MCR2745712.1"/>
    <property type="molecule type" value="Genomic_DNA"/>
</dbReference>
<name>A0ABT1XHG3_9BURK</name>
<dbReference type="InterPro" id="IPR016188">
    <property type="entry name" value="PurM-like_N"/>
</dbReference>
<keyword evidence="1 9" id="KW-0808">Transferase</keyword>
<gene>
    <name evidence="9" type="primary">selD</name>
    <name evidence="9" type="ORF">NSP04_03525</name>
</gene>
<accession>A0ABT1XHG3</accession>
<keyword evidence="3" id="KW-0418">Kinase</keyword>
<evidence type="ECO:0000256" key="4">
    <source>
        <dbReference type="ARBA" id="ARBA00022840"/>
    </source>
</evidence>
<keyword evidence="5" id="KW-0711">Selenium</keyword>
<dbReference type="InterPro" id="IPR023753">
    <property type="entry name" value="FAD/NAD-binding_dom"/>
</dbReference>
<dbReference type="GO" id="GO:0004756">
    <property type="term" value="F:selenide, water dikinase activity"/>
    <property type="evidence" value="ECO:0007669"/>
    <property type="project" value="UniProtKB-EC"/>
</dbReference>
<protein>
    <submittedName>
        <fullName evidence="9">Selenide, water dikinase SelD</fullName>
        <ecNumber evidence="9">2.7.9.3</ecNumber>
    </submittedName>
</protein>
<dbReference type="Pfam" id="PF07992">
    <property type="entry name" value="Pyr_redox_2"/>
    <property type="match status" value="1"/>
</dbReference>
<dbReference type="EC" id="2.7.9.3" evidence="9"/>
<evidence type="ECO:0000313" key="10">
    <source>
        <dbReference type="Proteomes" id="UP001165267"/>
    </source>
</evidence>
<dbReference type="NCBIfam" id="TIGR00476">
    <property type="entry name" value="selD"/>
    <property type="match status" value="1"/>
</dbReference>
<dbReference type="Gene3D" id="3.90.650.10">
    <property type="entry name" value="PurM-like C-terminal domain"/>
    <property type="match status" value="1"/>
</dbReference>
<keyword evidence="10" id="KW-1185">Reference proteome</keyword>
<dbReference type="SUPFAM" id="SSF56042">
    <property type="entry name" value="PurM C-terminal domain-like"/>
    <property type="match status" value="1"/>
</dbReference>
<feature type="domain" description="PurM-like N-terminal" evidence="6">
    <location>
        <begin position="456"/>
        <end position="565"/>
    </location>
</feature>
<reference evidence="9" key="1">
    <citation type="submission" date="2022-07" db="EMBL/GenBank/DDBJ databases">
        <authorList>
            <person name="Xamxidin M."/>
        </authorList>
    </citation>
    <scope>NUCLEOTIDE SEQUENCE</scope>
    <source>
        <strain evidence="9">YS8-69</strain>
    </source>
</reference>
<dbReference type="InterPro" id="IPR036188">
    <property type="entry name" value="FAD/NAD-bd_sf"/>
</dbReference>
<evidence type="ECO:0000259" key="8">
    <source>
        <dbReference type="Pfam" id="PF07992"/>
    </source>
</evidence>
<dbReference type="Gene3D" id="3.50.50.100">
    <property type="match status" value="1"/>
</dbReference>
<proteinExistence type="predicted"/>
<dbReference type="InterPro" id="IPR017584">
    <property type="entry name" value="Pyridine_nucleo_diS_OxRdtase_N"/>
</dbReference>